<name>A0A6P5F1G3_ANACO</name>
<sequence>MKIYNVTNYDRVEDRLRITVKCPMGGEWELVNISNDNTLSGDMSIFPFHGCIKLFVEKDVLTTNHRPNTVYQMEMRRSRNDQRNYVNREQVRTSREFGVPSLPVSAALPYAMMDPSPLVDQNEW</sequence>
<reference evidence="1" key="1">
    <citation type="journal article" date="2015" name="Nat. Genet.">
        <title>The pineapple genome and the evolution of CAM photosynthesis.</title>
        <authorList>
            <person name="Ming R."/>
            <person name="VanBuren R."/>
            <person name="Wai C.M."/>
            <person name="Tang H."/>
            <person name="Schatz M.C."/>
            <person name="Bowers J.E."/>
            <person name="Lyons E."/>
            <person name="Wang M.L."/>
            <person name="Chen J."/>
            <person name="Biggers E."/>
            <person name="Zhang J."/>
            <person name="Huang L."/>
            <person name="Zhang L."/>
            <person name="Miao W."/>
            <person name="Zhang J."/>
            <person name="Ye Z."/>
            <person name="Miao C."/>
            <person name="Lin Z."/>
            <person name="Wang H."/>
            <person name="Zhou H."/>
            <person name="Yim W.C."/>
            <person name="Priest H.D."/>
            <person name="Zheng C."/>
            <person name="Woodhouse M."/>
            <person name="Edger P.P."/>
            <person name="Guyot R."/>
            <person name="Guo H.B."/>
            <person name="Guo H."/>
            <person name="Zheng G."/>
            <person name="Singh R."/>
            <person name="Sharma A."/>
            <person name="Min X."/>
            <person name="Zheng Y."/>
            <person name="Lee H."/>
            <person name="Gurtowski J."/>
            <person name="Sedlazeck F.J."/>
            <person name="Harkess A."/>
            <person name="McKain M.R."/>
            <person name="Liao Z."/>
            <person name="Fang J."/>
            <person name="Liu J."/>
            <person name="Zhang X."/>
            <person name="Zhang Q."/>
            <person name="Hu W."/>
            <person name="Qin Y."/>
            <person name="Wang K."/>
            <person name="Chen L.Y."/>
            <person name="Shirley N."/>
            <person name="Lin Y.R."/>
            <person name="Liu L.Y."/>
            <person name="Hernandez A.G."/>
            <person name="Wright C.L."/>
            <person name="Bulone V."/>
            <person name="Tuskan G.A."/>
            <person name="Heath K."/>
            <person name="Zee F."/>
            <person name="Moore P.H."/>
            <person name="Sunkar R."/>
            <person name="Leebens-Mack J.H."/>
            <person name="Mockler T."/>
            <person name="Bennetzen J.L."/>
            <person name="Freeling M."/>
            <person name="Sankoff D."/>
            <person name="Paterson A.H."/>
            <person name="Zhu X."/>
            <person name="Yang X."/>
            <person name="Smith J.A."/>
            <person name="Cushman J.C."/>
            <person name="Paull R.E."/>
            <person name="Yu Q."/>
        </authorList>
    </citation>
    <scope>NUCLEOTIDE SEQUENCE [LARGE SCALE GENOMIC DNA]</scope>
    <source>
        <strain evidence="1">cv. F153</strain>
    </source>
</reference>
<evidence type="ECO:0000313" key="2">
    <source>
        <dbReference type="RefSeq" id="XP_020087338.1"/>
    </source>
</evidence>
<gene>
    <name evidence="2" type="primary">LOC109709487</name>
</gene>
<protein>
    <submittedName>
        <fullName evidence="2">Uncharacterized protein LOC109709487</fullName>
    </submittedName>
</protein>
<keyword evidence="1" id="KW-1185">Reference proteome</keyword>
<dbReference type="RefSeq" id="XP_020087338.1">
    <property type="nucleotide sequence ID" value="XM_020231749.1"/>
</dbReference>
<dbReference type="AlphaFoldDB" id="A0A6P5F1G3"/>
<proteinExistence type="predicted"/>
<accession>A0A6P5F1G3</accession>
<organism evidence="1 2">
    <name type="scientific">Ananas comosus</name>
    <name type="common">Pineapple</name>
    <name type="synonym">Ananas ananas</name>
    <dbReference type="NCBI Taxonomy" id="4615"/>
    <lineage>
        <taxon>Eukaryota</taxon>
        <taxon>Viridiplantae</taxon>
        <taxon>Streptophyta</taxon>
        <taxon>Embryophyta</taxon>
        <taxon>Tracheophyta</taxon>
        <taxon>Spermatophyta</taxon>
        <taxon>Magnoliopsida</taxon>
        <taxon>Liliopsida</taxon>
        <taxon>Poales</taxon>
        <taxon>Bromeliaceae</taxon>
        <taxon>Bromelioideae</taxon>
        <taxon>Ananas</taxon>
    </lineage>
</organism>
<dbReference type="GeneID" id="109709487"/>
<evidence type="ECO:0000313" key="1">
    <source>
        <dbReference type="Proteomes" id="UP000515123"/>
    </source>
</evidence>
<reference evidence="2" key="2">
    <citation type="submission" date="2025-08" db="UniProtKB">
        <authorList>
            <consortium name="RefSeq"/>
        </authorList>
    </citation>
    <scope>IDENTIFICATION</scope>
    <source>
        <tissue evidence="2">Leaf</tissue>
    </source>
</reference>
<dbReference type="Proteomes" id="UP000515123">
    <property type="component" value="Linkage group 1"/>
</dbReference>